<proteinExistence type="predicted"/>
<evidence type="ECO:0000313" key="1">
    <source>
        <dbReference type="EMBL" id="GAI75720.1"/>
    </source>
</evidence>
<dbReference type="AlphaFoldDB" id="X1SK18"/>
<name>X1SK18_9ZZZZ</name>
<feature type="non-terminal residue" evidence="1">
    <location>
        <position position="1"/>
    </location>
</feature>
<dbReference type="EMBL" id="BARW01011704">
    <property type="protein sequence ID" value="GAI75720.1"/>
    <property type="molecule type" value="Genomic_DNA"/>
</dbReference>
<gene>
    <name evidence="1" type="ORF">S12H4_22445</name>
</gene>
<comment type="caution">
    <text evidence="1">The sequence shown here is derived from an EMBL/GenBank/DDBJ whole genome shotgun (WGS) entry which is preliminary data.</text>
</comment>
<organism evidence="1">
    <name type="scientific">marine sediment metagenome</name>
    <dbReference type="NCBI Taxonomy" id="412755"/>
    <lineage>
        <taxon>unclassified sequences</taxon>
        <taxon>metagenomes</taxon>
        <taxon>ecological metagenomes</taxon>
    </lineage>
</organism>
<reference evidence="1" key="1">
    <citation type="journal article" date="2014" name="Front. Microbiol.">
        <title>High frequency of phylogenetically diverse reductive dehalogenase-homologous genes in deep subseafloor sedimentary metagenomes.</title>
        <authorList>
            <person name="Kawai M."/>
            <person name="Futagami T."/>
            <person name="Toyoda A."/>
            <person name="Takaki Y."/>
            <person name="Nishi S."/>
            <person name="Hori S."/>
            <person name="Arai W."/>
            <person name="Tsubouchi T."/>
            <person name="Morono Y."/>
            <person name="Uchiyama I."/>
            <person name="Ito T."/>
            <person name="Fujiyama A."/>
            <person name="Inagaki F."/>
            <person name="Takami H."/>
        </authorList>
    </citation>
    <scope>NUCLEOTIDE SEQUENCE</scope>
    <source>
        <strain evidence="1">Expedition CK06-06</strain>
    </source>
</reference>
<accession>X1SK18</accession>
<sequence>EKSMVKLGDVVRDTVSGFIGVATGKSEYLNGCVRYCLEPMKLTDKGDLIESHWFDKQQLEVVKERQQVESDKLLGGSRVAPTGFNDPKL</sequence>
<protein>
    <submittedName>
        <fullName evidence="1">Uncharacterized protein</fullName>
    </submittedName>
</protein>